<reference evidence="3" key="1">
    <citation type="submission" date="2022-05" db="EMBL/GenBank/DDBJ databases">
        <title>Megaplasmid of Vibrio parahaemolyticus.</title>
        <authorList>
            <person name="Strauch E."/>
            <person name="Borowiak M."/>
        </authorList>
    </citation>
    <scope>NUCLEOTIDE SEQUENCE</scope>
    <source>
        <strain evidence="3">16-VB00198</strain>
        <plasmid evidence="3">pVP-16-VB00198-1</plasmid>
    </source>
</reference>
<dbReference type="EMBL" id="CP097357">
    <property type="protein sequence ID" value="UYV29729.1"/>
    <property type="molecule type" value="Genomic_DNA"/>
</dbReference>
<keyword evidence="1" id="KW-0238">DNA-binding</keyword>
<dbReference type="PANTHER" id="PTHR36924">
    <property type="entry name" value="ANTITOXIN HIGA-1"/>
    <property type="match status" value="1"/>
</dbReference>
<evidence type="ECO:0000313" key="3">
    <source>
        <dbReference type="EMBL" id="UYV29729.1"/>
    </source>
</evidence>
<evidence type="ECO:0000313" key="4">
    <source>
        <dbReference type="Proteomes" id="UP001163036"/>
    </source>
</evidence>
<proteinExistence type="predicted"/>
<dbReference type="NCBIfam" id="TIGR02607">
    <property type="entry name" value="antidote_HigA"/>
    <property type="match status" value="1"/>
</dbReference>
<dbReference type="PROSITE" id="PS50943">
    <property type="entry name" value="HTH_CROC1"/>
    <property type="match status" value="1"/>
</dbReference>
<keyword evidence="3" id="KW-0614">Plasmid</keyword>
<sequence>MSDAKSTSRSVGETLLKNFLEPMNIKIADLSKAINVHRNTVSNLINGKTSLTVELASKLAIALNTTPEYWLNIQHQIDLESSRKLMAEMADSVITIDNLYGVSCEKN</sequence>
<dbReference type="PANTHER" id="PTHR36924:SF1">
    <property type="entry name" value="ANTITOXIN HIGA-1"/>
    <property type="match status" value="1"/>
</dbReference>
<dbReference type="SUPFAM" id="SSF47413">
    <property type="entry name" value="lambda repressor-like DNA-binding domains"/>
    <property type="match status" value="1"/>
</dbReference>
<evidence type="ECO:0000256" key="1">
    <source>
        <dbReference type="ARBA" id="ARBA00023125"/>
    </source>
</evidence>
<name>A0AA46UQG1_VIBPH</name>
<dbReference type="InterPro" id="IPR013430">
    <property type="entry name" value="Toxin_antidote_HigA"/>
</dbReference>
<dbReference type="AlphaFoldDB" id="A0AA46UQG1"/>
<geneLocation type="plasmid" evidence="3 4">
    <name>pVP-16-VB00198-1</name>
</geneLocation>
<organism evidence="3 4">
    <name type="scientific">Vibrio parahaemolyticus</name>
    <dbReference type="NCBI Taxonomy" id="670"/>
    <lineage>
        <taxon>Bacteria</taxon>
        <taxon>Pseudomonadati</taxon>
        <taxon>Pseudomonadota</taxon>
        <taxon>Gammaproteobacteria</taxon>
        <taxon>Vibrionales</taxon>
        <taxon>Vibrionaceae</taxon>
        <taxon>Vibrio</taxon>
    </lineage>
</organism>
<dbReference type="CDD" id="cd00093">
    <property type="entry name" value="HTH_XRE"/>
    <property type="match status" value="1"/>
</dbReference>
<protein>
    <submittedName>
        <fullName evidence="3">HigA family addiction module antitoxin</fullName>
    </submittedName>
</protein>
<dbReference type="GO" id="GO:0003677">
    <property type="term" value="F:DNA binding"/>
    <property type="evidence" value="ECO:0007669"/>
    <property type="project" value="UniProtKB-KW"/>
</dbReference>
<evidence type="ECO:0000259" key="2">
    <source>
        <dbReference type="PROSITE" id="PS50943"/>
    </source>
</evidence>
<dbReference type="SMART" id="SM00530">
    <property type="entry name" value="HTH_XRE"/>
    <property type="match status" value="1"/>
</dbReference>
<dbReference type="RefSeq" id="WP_053313349.1">
    <property type="nucleotide sequence ID" value="NZ_CP062152.1"/>
</dbReference>
<dbReference type="InterPro" id="IPR001387">
    <property type="entry name" value="Cro/C1-type_HTH"/>
</dbReference>
<dbReference type="Gene3D" id="1.10.260.40">
    <property type="entry name" value="lambda repressor-like DNA-binding domains"/>
    <property type="match status" value="1"/>
</dbReference>
<dbReference type="InterPro" id="IPR010982">
    <property type="entry name" value="Lambda_DNA-bd_dom_sf"/>
</dbReference>
<dbReference type="Pfam" id="PF01381">
    <property type="entry name" value="HTH_3"/>
    <property type="match status" value="1"/>
</dbReference>
<dbReference type="Proteomes" id="UP001163036">
    <property type="component" value="Plasmid pVP-16-VB00198-1"/>
</dbReference>
<accession>A0AA46UQG1</accession>
<feature type="domain" description="HTH cro/C1-type" evidence="2">
    <location>
        <begin position="16"/>
        <end position="70"/>
    </location>
</feature>
<gene>
    <name evidence="3" type="ORF">M5598_27505</name>
</gene>